<protein>
    <submittedName>
        <fullName evidence="8">Mechanosensitive ion channel family protein</fullName>
    </submittedName>
</protein>
<reference evidence="8 9" key="1">
    <citation type="submission" date="2024-08" db="EMBL/GenBank/DDBJ databases">
        <title>Whole-genome sequencing of halo(alkali)philic microorganisms from hypersaline lakes.</title>
        <authorList>
            <person name="Sorokin D.Y."/>
            <person name="Merkel A.Y."/>
            <person name="Messina E."/>
            <person name="Yakimov M."/>
        </authorList>
    </citation>
    <scope>NUCLEOTIDE SEQUENCE [LARGE SCALE GENOMIC DNA]</scope>
    <source>
        <strain evidence="8 9">AB-hyl4</strain>
    </source>
</reference>
<evidence type="ECO:0000256" key="5">
    <source>
        <dbReference type="SAM" id="MobiDB-lite"/>
    </source>
</evidence>
<dbReference type="RefSeq" id="WP_425343707.1">
    <property type="nucleotide sequence ID" value="NZ_JBGUBD010000001.1"/>
</dbReference>
<dbReference type="SUPFAM" id="SSF50182">
    <property type="entry name" value="Sm-like ribonucleoproteins"/>
    <property type="match status" value="1"/>
</dbReference>
<evidence type="ECO:0000313" key="8">
    <source>
        <dbReference type="EMBL" id="MFA9476781.1"/>
    </source>
</evidence>
<accession>A0ABV4TZT3</accession>
<dbReference type="InterPro" id="IPR010920">
    <property type="entry name" value="LSM_dom_sf"/>
</dbReference>
<feature type="transmembrane region" description="Helical" evidence="6">
    <location>
        <begin position="112"/>
        <end position="133"/>
    </location>
</feature>
<name>A0ABV4TZT3_9BACT</name>
<evidence type="ECO:0000256" key="2">
    <source>
        <dbReference type="ARBA" id="ARBA00022692"/>
    </source>
</evidence>
<gene>
    <name evidence="8" type="ORF">ACERK3_00605</name>
</gene>
<evidence type="ECO:0000256" key="6">
    <source>
        <dbReference type="SAM" id="Phobius"/>
    </source>
</evidence>
<evidence type="ECO:0000313" key="9">
    <source>
        <dbReference type="Proteomes" id="UP001575105"/>
    </source>
</evidence>
<dbReference type="Proteomes" id="UP001575105">
    <property type="component" value="Unassembled WGS sequence"/>
</dbReference>
<keyword evidence="9" id="KW-1185">Reference proteome</keyword>
<dbReference type="PANTHER" id="PTHR30221">
    <property type="entry name" value="SMALL-CONDUCTANCE MECHANOSENSITIVE CHANNEL"/>
    <property type="match status" value="1"/>
</dbReference>
<dbReference type="InterPro" id="IPR006685">
    <property type="entry name" value="MscS_channel_2nd"/>
</dbReference>
<comment type="caution">
    <text evidence="8">The sequence shown here is derived from an EMBL/GenBank/DDBJ whole genome shotgun (WGS) entry which is preliminary data.</text>
</comment>
<dbReference type="PANTHER" id="PTHR30221:SF1">
    <property type="entry name" value="SMALL-CONDUCTANCE MECHANOSENSITIVE CHANNEL"/>
    <property type="match status" value="1"/>
</dbReference>
<dbReference type="InterPro" id="IPR023408">
    <property type="entry name" value="MscS_beta-dom_sf"/>
</dbReference>
<feature type="domain" description="Mechanosensitive ion channel MscS" evidence="7">
    <location>
        <begin position="192"/>
        <end position="234"/>
    </location>
</feature>
<dbReference type="EMBL" id="JBGUBD010000001">
    <property type="protein sequence ID" value="MFA9476781.1"/>
    <property type="molecule type" value="Genomic_DNA"/>
</dbReference>
<dbReference type="Gene3D" id="1.10.287.1260">
    <property type="match status" value="1"/>
</dbReference>
<evidence type="ECO:0000256" key="1">
    <source>
        <dbReference type="ARBA" id="ARBA00004370"/>
    </source>
</evidence>
<organism evidence="8 9">
    <name type="scientific">Natronomicrosphaera hydrolytica</name>
    <dbReference type="NCBI Taxonomy" id="3242702"/>
    <lineage>
        <taxon>Bacteria</taxon>
        <taxon>Pseudomonadati</taxon>
        <taxon>Planctomycetota</taxon>
        <taxon>Phycisphaerae</taxon>
        <taxon>Phycisphaerales</taxon>
        <taxon>Phycisphaeraceae</taxon>
        <taxon>Natronomicrosphaera</taxon>
    </lineage>
</organism>
<feature type="compositionally biased region" description="Low complexity" evidence="5">
    <location>
        <begin position="72"/>
        <end position="85"/>
    </location>
</feature>
<sequence>MAKPAARTRNLQATAQSRLRRFRRGSMLAVALTAMLLLLWGIEGPPLPGVDEAVAARAEADTPPADEPPTDDPAAAPGDTPTLPDDPAEAMGQATRTIRDLLFGAYVMLPRIFVAIVLLVTAAVVGKLVSMVLRRVLRSWSRADASAAMAQVLIWLIAVGAALSVLAGDARALIGSVGLAGLALSWALQAPIESFTGWLMNSFKAYYRIGDRIAVGDVFGDVYKVDILTTTVWEAGGPDKPVAGAQPTGAMITFPNSEVLRANIINYTREFPFVWDEVTVPVANESDLPYAIKVMEKMAGQVLGTAMAERADRYRQMLERARIAFDVEVEPSVFVSLEDSWTDLTIRYLVPARERRRWASLLQLQAAVELDKPEHRGRIIPGYPRANLRVWNDDGGTGSGGATS</sequence>
<feature type="transmembrane region" description="Helical" evidence="6">
    <location>
        <begin position="145"/>
        <end position="166"/>
    </location>
</feature>
<feature type="transmembrane region" description="Helical" evidence="6">
    <location>
        <begin position="172"/>
        <end position="192"/>
    </location>
</feature>
<feature type="region of interest" description="Disordered" evidence="5">
    <location>
        <begin position="56"/>
        <end position="89"/>
    </location>
</feature>
<evidence type="ECO:0000259" key="7">
    <source>
        <dbReference type="Pfam" id="PF00924"/>
    </source>
</evidence>
<keyword evidence="4 6" id="KW-0472">Membrane</keyword>
<proteinExistence type="predicted"/>
<comment type="subcellular location">
    <subcellularLocation>
        <location evidence="1">Membrane</location>
    </subcellularLocation>
</comment>
<evidence type="ECO:0000256" key="3">
    <source>
        <dbReference type="ARBA" id="ARBA00022989"/>
    </source>
</evidence>
<keyword evidence="2 6" id="KW-0812">Transmembrane</keyword>
<evidence type="ECO:0000256" key="4">
    <source>
        <dbReference type="ARBA" id="ARBA00023136"/>
    </source>
</evidence>
<dbReference type="InterPro" id="IPR045275">
    <property type="entry name" value="MscS_archaea/bacteria_type"/>
</dbReference>
<dbReference type="Gene3D" id="2.30.30.60">
    <property type="match status" value="1"/>
</dbReference>
<keyword evidence="3 6" id="KW-1133">Transmembrane helix</keyword>
<dbReference type="Pfam" id="PF00924">
    <property type="entry name" value="MS_channel_2nd"/>
    <property type="match status" value="1"/>
</dbReference>
<feature type="transmembrane region" description="Helical" evidence="6">
    <location>
        <begin position="25"/>
        <end position="42"/>
    </location>
</feature>